<comment type="caution">
    <text evidence="1">The sequence shown here is derived from an EMBL/GenBank/DDBJ whole genome shotgun (WGS) entry which is preliminary data.</text>
</comment>
<evidence type="ECO:0000313" key="1">
    <source>
        <dbReference type="EMBL" id="MCG4617132.1"/>
    </source>
</evidence>
<sequence length="72" mass="7951">MRGNFRQGKRGGGENGDIYSEDELEVAATCRKFRQVAVNESKKGRARRSLIAADSFTAPTRINFSRSSMVPA</sequence>
<organism evidence="1 2">
    <name type="scientific">Varibaculum cambriense</name>
    <dbReference type="NCBI Taxonomy" id="184870"/>
    <lineage>
        <taxon>Bacteria</taxon>
        <taxon>Bacillati</taxon>
        <taxon>Actinomycetota</taxon>
        <taxon>Actinomycetes</taxon>
        <taxon>Actinomycetales</taxon>
        <taxon>Actinomycetaceae</taxon>
        <taxon>Varibaculum</taxon>
    </lineage>
</organism>
<name>A0AAJ1BBY4_9ACTO</name>
<dbReference type="EMBL" id="JAKNHJ010000002">
    <property type="protein sequence ID" value="MCG4617132.1"/>
    <property type="molecule type" value="Genomic_DNA"/>
</dbReference>
<gene>
    <name evidence="1" type="ORF">L0M99_01295</name>
</gene>
<dbReference type="Proteomes" id="UP001200537">
    <property type="component" value="Unassembled WGS sequence"/>
</dbReference>
<reference evidence="1" key="1">
    <citation type="submission" date="2022-01" db="EMBL/GenBank/DDBJ databases">
        <title>Collection of gut derived symbiotic bacterial strains cultured from healthy donors.</title>
        <authorList>
            <person name="Lin H."/>
            <person name="Kohout C."/>
            <person name="Waligurski E."/>
            <person name="Pamer E.G."/>
        </authorList>
    </citation>
    <scope>NUCLEOTIDE SEQUENCE</scope>
    <source>
        <strain evidence="1">DFI.7.46</strain>
    </source>
</reference>
<dbReference type="AlphaFoldDB" id="A0AAJ1BBY4"/>
<dbReference type="RefSeq" id="WP_238127485.1">
    <property type="nucleotide sequence ID" value="NZ_JAHAIE010000003.1"/>
</dbReference>
<accession>A0AAJ1BBY4</accession>
<protein>
    <submittedName>
        <fullName evidence="1">Uncharacterized protein</fullName>
    </submittedName>
</protein>
<proteinExistence type="predicted"/>
<evidence type="ECO:0000313" key="2">
    <source>
        <dbReference type="Proteomes" id="UP001200537"/>
    </source>
</evidence>